<evidence type="ECO:0000259" key="3">
    <source>
        <dbReference type="PROSITE" id="PS51371"/>
    </source>
</evidence>
<reference evidence="4 5" key="1">
    <citation type="journal article" date="2015" name="Genome Announc.">
        <title>Draft Genome Sequences of Marine Isolates of Thalassomonas viridans and Thalassomonas actiniarum.</title>
        <authorList>
            <person name="Olonade I."/>
            <person name="van Zyl L.J."/>
            <person name="Trindade M."/>
        </authorList>
    </citation>
    <scope>NUCLEOTIDE SEQUENCE [LARGE SCALE GENOMIC DNA]</scope>
    <source>
        <strain evidence="4 5">A5K-106</strain>
    </source>
</reference>
<organism evidence="4 5">
    <name type="scientific">Thalassomonas actiniarum</name>
    <dbReference type="NCBI Taxonomy" id="485447"/>
    <lineage>
        <taxon>Bacteria</taxon>
        <taxon>Pseudomonadati</taxon>
        <taxon>Pseudomonadota</taxon>
        <taxon>Gammaproteobacteria</taxon>
        <taxon>Alteromonadales</taxon>
        <taxon>Colwelliaceae</taxon>
        <taxon>Thalassomonas</taxon>
    </lineage>
</organism>
<evidence type="ECO:0000256" key="2">
    <source>
        <dbReference type="PROSITE-ProRule" id="PRU00703"/>
    </source>
</evidence>
<dbReference type="AlphaFoldDB" id="A0AAF0C529"/>
<dbReference type="InterPro" id="IPR046342">
    <property type="entry name" value="CBS_dom_sf"/>
</dbReference>
<gene>
    <name evidence="4" type="ORF">SG35_008520</name>
</gene>
<evidence type="ECO:0000256" key="1">
    <source>
        <dbReference type="ARBA" id="ARBA00023122"/>
    </source>
</evidence>
<dbReference type="InterPro" id="IPR051257">
    <property type="entry name" value="Diverse_CBS-Domain"/>
</dbReference>
<accession>A0AAF0C529</accession>
<dbReference type="RefSeq" id="WP_044830823.1">
    <property type="nucleotide sequence ID" value="NZ_CP059735.1"/>
</dbReference>
<dbReference type="InterPro" id="IPR000644">
    <property type="entry name" value="CBS_dom"/>
</dbReference>
<keyword evidence="1 2" id="KW-0129">CBS domain</keyword>
<dbReference type="SUPFAM" id="SSF54631">
    <property type="entry name" value="CBS-domain pair"/>
    <property type="match status" value="1"/>
</dbReference>
<feature type="domain" description="CBS" evidence="3">
    <location>
        <begin position="10"/>
        <end position="66"/>
    </location>
</feature>
<reference evidence="4 5" key="2">
    <citation type="journal article" date="2022" name="Mar. Drugs">
        <title>Bioassay-Guided Fractionation Leads to the Detection of Cholic Acid Generated by the Rare Thalassomonas sp.</title>
        <authorList>
            <person name="Pheiffer F."/>
            <person name="Schneider Y.K."/>
            <person name="Hansen E.H."/>
            <person name="Andersen J.H."/>
            <person name="Isaksson J."/>
            <person name="Busche T."/>
            <person name="R C."/>
            <person name="Kalinowski J."/>
            <person name="Zyl L.V."/>
            <person name="Trindade M."/>
        </authorList>
    </citation>
    <scope>NUCLEOTIDE SEQUENCE [LARGE SCALE GENOMIC DNA]</scope>
    <source>
        <strain evidence="4 5">A5K-106</strain>
    </source>
</reference>
<dbReference type="PANTHER" id="PTHR43080">
    <property type="entry name" value="CBS DOMAIN-CONTAINING PROTEIN CBSX3, MITOCHONDRIAL"/>
    <property type="match status" value="1"/>
</dbReference>
<dbReference type="InterPro" id="IPR044729">
    <property type="entry name" value="CBS_bac"/>
</dbReference>
<dbReference type="PROSITE" id="PS51371">
    <property type="entry name" value="CBS"/>
    <property type="match status" value="2"/>
</dbReference>
<dbReference type="PANTHER" id="PTHR43080:SF2">
    <property type="entry name" value="CBS DOMAIN-CONTAINING PROTEIN"/>
    <property type="match status" value="1"/>
</dbReference>
<dbReference type="EMBL" id="CP059735">
    <property type="protein sequence ID" value="WDE00661.1"/>
    <property type="molecule type" value="Genomic_DNA"/>
</dbReference>
<dbReference type="Gene3D" id="3.10.580.10">
    <property type="entry name" value="CBS-domain"/>
    <property type="match status" value="1"/>
</dbReference>
<dbReference type="Proteomes" id="UP000032568">
    <property type="component" value="Chromosome"/>
</dbReference>
<proteinExistence type="predicted"/>
<dbReference type="KEGG" id="tact:SG35_008520"/>
<evidence type="ECO:0000313" key="4">
    <source>
        <dbReference type="EMBL" id="WDE00661.1"/>
    </source>
</evidence>
<dbReference type="CDD" id="cd04629">
    <property type="entry name" value="CBS_pair_bac"/>
    <property type="match status" value="1"/>
</dbReference>
<protein>
    <submittedName>
        <fullName evidence="4">CBS domain-containing protein</fullName>
    </submittedName>
</protein>
<keyword evidence="5" id="KW-1185">Reference proteome</keyword>
<feature type="domain" description="CBS" evidence="3">
    <location>
        <begin position="77"/>
        <end position="132"/>
    </location>
</feature>
<name>A0AAF0C529_9GAMM</name>
<dbReference type="Pfam" id="PF00571">
    <property type="entry name" value="CBS"/>
    <property type="match status" value="2"/>
</dbReference>
<dbReference type="SMART" id="SM00116">
    <property type="entry name" value="CBS"/>
    <property type="match status" value="2"/>
</dbReference>
<sequence length="136" mass="15020">MTTLLVKDYLTPDVAKLDESTSLSQAIELLQDAKVISLPVVNGQNELIGFVSEQDLIKPLLEGSYYCDGAVKVGDFMQTELVTVTPNMNVFDIAQSMDNQRPKSYPVVEDGKFVGMLYRADVLSALNKHYQSCQPA</sequence>
<evidence type="ECO:0000313" key="5">
    <source>
        <dbReference type="Proteomes" id="UP000032568"/>
    </source>
</evidence>